<reference evidence="1" key="1">
    <citation type="journal article" date="2019" name="bioRxiv">
        <title>The Genome of the Zebra Mussel, Dreissena polymorpha: A Resource for Invasive Species Research.</title>
        <authorList>
            <person name="McCartney M.A."/>
            <person name="Auch B."/>
            <person name="Kono T."/>
            <person name="Mallez S."/>
            <person name="Zhang Y."/>
            <person name="Obille A."/>
            <person name="Becker A."/>
            <person name="Abrahante J.E."/>
            <person name="Garbe J."/>
            <person name="Badalamenti J.P."/>
            <person name="Herman A."/>
            <person name="Mangelson H."/>
            <person name="Liachko I."/>
            <person name="Sullivan S."/>
            <person name="Sone E.D."/>
            <person name="Koren S."/>
            <person name="Silverstein K.A.T."/>
            <person name="Beckman K.B."/>
            <person name="Gohl D.M."/>
        </authorList>
    </citation>
    <scope>NUCLEOTIDE SEQUENCE</scope>
    <source>
        <strain evidence="1">Duluth1</strain>
        <tissue evidence="1">Whole animal</tissue>
    </source>
</reference>
<protein>
    <submittedName>
        <fullName evidence="1">Uncharacterized protein</fullName>
    </submittedName>
</protein>
<dbReference type="EMBL" id="JAIWYP010000001">
    <property type="protein sequence ID" value="KAH3898235.1"/>
    <property type="molecule type" value="Genomic_DNA"/>
</dbReference>
<name>A0A9D4NMK5_DREPO</name>
<dbReference type="AlphaFoldDB" id="A0A9D4NMK5"/>
<proteinExistence type="predicted"/>
<gene>
    <name evidence="1" type="ORF">DPMN_022458</name>
</gene>
<dbReference type="Proteomes" id="UP000828390">
    <property type="component" value="Unassembled WGS sequence"/>
</dbReference>
<evidence type="ECO:0000313" key="1">
    <source>
        <dbReference type="EMBL" id="KAH3898235.1"/>
    </source>
</evidence>
<evidence type="ECO:0000313" key="2">
    <source>
        <dbReference type="Proteomes" id="UP000828390"/>
    </source>
</evidence>
<reference evidence="1" key="2">
    <citation type="submission" date="2020-11" db="EMBL/GenBank/DDBJ databases">
        <authorList>
            <person name="McCartney M.A."/>
            <person name="Auch B."/>
            <person name="Kono T."/>
            <person name="Mallez S."/>
            <person name="Becker A."/>
            <person name="Gohl D.M."/>
            <person name="Silverstein K.A.T."/>
            <person name="Koren S."/>
            <person name="Bechman K.B."/>
            <person name="Herman A."/>
            <person name="Abrahante J.E."/>
            <person name="Garbe J."/>
        </authorList>
    </citation>
    <scope>NUCLEOTIDE SEQUENCE</scope>
    <source>
        <strain evidence="1">Duluth1</strain>
        <tissue evidence="1">Whole animal</tissue>
    </source>
</reference>
<sequence length="348" mass="40147">MKGQSKKHFEELAEYFRDICCETSLDKVCDITANTIAVSNILKAQIEQKQNLVLSTKFISVQLDDNTFAFKDKFPFTLLCLNNDKKTIQYYSGPKPHEQKWVDISLNRRFAALLDRISSPDHILFVKESVYMFIEGERLQIAFLSNVFKSTQPVELYALPKSTNPLTAVQMVLTDSNSIVLVDKTTKQVFDLSKRKWIAIENIITVSNNDDYEMCTICLTGDTKQTVLLRKPRSESVFGFDMIYNIKHIPSTPFQYTLSKDFKEVYVQSRLADDKIRLDPATVFQEQEQLLHKVANPFVHYVIPKANANTNVYALIDTDMLNRYMIQNSLSRNFCYISKCLVSRIFTT</sequence>
<keyword evidence="2" id="KW-1185">Reference proteome</keyword>
<organism evidence="1 2">
    <name type="scientific">Dreissena polymorpha</name>
    <name type="common">Zebra mussel</name>
    <name type="synonym">Mytilus polymorpha</name>
    <dbReference type="NCBI Taxonomy" id="45954"/>
    <lineage>
        <taxon>Eukaryota</taxon>
        <taxon>Metazoa</taxon>
        <taxon>Spiralia</taxon>
        <taxon>Lophotrochozoa</taxon>
        <taxon>Mollusca</taxon>
        <taxon>Bivalvia</taxon>
        <taxon>Autobranchia</taxon>
        <taxon>Heteroconchia</taxon>
        <taxon>Euheterodonta</taxon>
        <taxon>Imparidentia</taxon>
        <taxon>Neoheterodontei</taxon>
        <taxon>Myida</taxon>
        <taxon>Dreissenoidea</taxon>
        <taxon>Dreissenidae</taxon>
        <taxon>Dreissena</taxon>
    </lineage>
</organism>
<accession>A0A9D4NMK5</accession>
<comment type="caution">
    <text evidence="1">The sequence shown here is derived from an EMBL/GenBank/DDBJ whole genome shotgun (WGS) entry which is preliminary data.</text>
</comment>